<dbReference type="PANTHER" id="PTHR37467:SF1">
    <property type="entry name" value="EXPORTED CALCIUM-BINDING GLYCOPROTEIN"/>
    <property type="match status" value="1"/>
</dbReference>
<evidence type="ECO:0000256" key="6">
    <source>
        <dbReference type="SAM" id="MobiDB-lite"/>
    </source>
</evidence>
<evidence type="ECO:0000256" key="3">
    <source>
        <dbReference type="ARBA" id="ARBA00022729"/>
    </source>
</evidence>
<sequence length="726" mass="77573">MKTTKPLILTLATFLPVITASGQIETDLIGYWEFEDDLTETSGAHEAGLHDGEWNVEAGTFSAGPSVNFGQALDLSGGDFGVRVKNSANSETGYVGTFDADINTANAMSVSFWVNGGLGRWSPVVSKFGENDATNGHGGWQVRRQNNNAAMTYTLRNTTGTEDPLGSNTAATASGWRHVVAVWDGSGTGTRRIFIDGVEDTAFANAAGATDTSSGGPGDAVDKFLTFGMRDNGVGGLTSFLNGQIDDVAIWSRALTQSEVVLLASNPLSEIIGQADTDGDGLLDNDEINIHGTNPNEPDTDFDGVNDFEEIVNGSDALNDNDFDGDGLTNLQETSGSANPWTGSSLGTPNGDPTDWASADSDLDGIPDGEEVVVGADTFLTNPNDPDTDADGFADGTEALTTPGTDPTNDSDYPTEWLRGLYGYWQFDGDLTDSAFLGLDGVMLGDSDIEYYAEGQFGEAIDLEKVSNQRVEVSGDENYFDIVGGDITVSAWVQVEAFNDQWQAIVAKGESTWRLARRHTTNGAAFAAGTSGDAPASNDTANANSINDGGWHHLVGVAEAGVGISLYLDGYLVEFRSNAIPNPRDTVGSVLIGANPDTLRSWNGNIDDVAIWKRKLTPEEIYEVYGNGENVEYLIANDVTPGPIPDREVVIESVGFDEYGNFNLEVSGLTATKSYEMRMTELLDGTDWYTVDGPYTGETTRVFTDYDPTAYSPKAFYQIFEVVEEP</sequence>
<name>A0ABW2L8K1_9BACT</name>
<dbReference type="Pfam" id="PF18884">
    <property type="entry name" value="TSP3_bac"/>
    <property type="match status" value="1"/>
</dbReference>
<keyword evidence="2" id="KW-0964">Secreted</keyword>
<feature type="compositionally biased region" description="Polar residues" evidence="6">
    <location>
        <begin position="329"/>
        <end position="348"/>
    </location>
</feature>
<dbReference type="Pfam" id="PF13385">
    <property type="entry name" value="Laminin_G_3"/>
    <property type="match status" value="2"/>
</dbReference>
<dbReference type="InterPro" id="IPR006558">
    <property type="entry name" value="LamG-like"/>
</dbReference>
<feature type="domain" description="LamG-like jellyroll fold" evidence="7">
    <location>
        <begin position="485"/>
        <end position="619"/>
    </location>
</feature>
<evidence type="ECO:0000256" key="4">
    <source>
        <dbReference type="ARBA" id="ARBA00022837"/>
    </source>
</evidence>
<feature type="region of interest" description="Disordered" evidence="6">
    <location>
        <begin position="315"/>
        <end position="356"/>
    </location>
</feature>
<evidence type="ECO:0000256" key="1">
    <source>
        <dbReference type="ARBA" id="ARBA00004613"/>
    </source>
</evidence>
<dbReference type="RefSeq" id="WP_379712434.1">
    <property type="nucleotide sequence ID" value="NZ_JBHTBS010000005.1"/>
</dbReference>
<proteinExistence type="predicted"/>
<keyword evidence="3" id="KW-0732">Signal</keyword>
<dbReference type="EMBL" id="JBHTBS010000005">
    <property type="protein sequence ID" value="MFC7337796.1"/>
    <property type="molecule type" value="Genomic_DNA"/>
</dbReference>
<dbReference type="InterPro" id="IPR059100">
    <property type="entry name" value="TSP3_bac"/>
</dbReference>
<organism evidence="8 9">
    <name type="scientific">Haloferula chungangensis</name>
    <dbReference type="NCBI Taxonomy" id="1048331"/>
    <lineage>
        <taxon>Bacteria</taxon>
        <taxon>Pseudomonadati</taxon>
        <taxon>Verrucomicrobiota</taxon>
        <taxon>Verrucomicrobiia</taxon>
        <taxon>Verrucomicrobiales</taxon>
        <taxon>Verrucomicrobiaceae</taxon>
        <taxon>Haloferula</taxon>
    </lineage>
</organism>
<evidence type="ECO:0000256" key="5">
    <source>
        <dbReference type="ARBA" id="ARBA00023157"/>
    </source>
</evidence>
<keyword evidence="4" id="KW-0106">Calcium</keyword>
<feature type="region of interest" description="Disordered" evidence="6">
    <location>
        <begin position="382"/>
        <end position="412"/>
    </location>
</feature>
<keyword evidence="5" id="KW-1015">Disulfide bond</keyword>
<feature type="compositionally biased region" description="Polar residues" evidence="6">
    <location>
        <begin position="399"/>
        <end position="412"/>
    </location>
</feature>
<gene>
    <name evidence="8" type="ORF">ACFQY0_11450</name>
</gene>
<dbReference type="SMART" id="SM00560">
    <property type="entry name" value="LamGL"/>
    <property type="match status" value="2"/>
</dbReference>
<comment type="subcellular location">
    <subcellularLocation>
        <location evidence="1">Secreted</location>
    </subcellularLocation>
</comment>
<protein>
    <submittedName>
        <fullName evidence="8">LamG-like jellyroll fold domain-containing protein</fullName>
    </submittedName>
</protein>
<dbReference type="InterPro" id="IPR013320">
    <property type="entry name" value="ConA-like_dom_sf"/>
</dbReference>
<dbReference type="PANTHER" id="PTHR37467">
    <property type="entry name" value="EXPORTED CALCIUM-BINDING GLYCOPROTEIN-RELATED"/>
    <property type="match status" value="1"/>
</dbReference>
<accession>A0ABW2L8K1</accession>
<dbReference type="Gene3D" id="2.60.120.200">
    <property type="match status" value="2"/>
</dbReference>
<dbReference type="SUPFAM" id="SSF49899">
    <property type="entry name" value="Concanavalin A-like lectins/glucanases"/>
    <property type="match status" value="2"/>
</dbReference>
<dbReference type="Proteomes" id="UP001596472">
    <property type="component" value="Unassembled WGS sequence"/>
</dbReference>
<comment type="caution">
    <text evidence="8">The sequence shown here is derived from an EMBL/GenBank/DDBJ whole genome shotgun (WGS) entry which is preliminary data.</text>
</comment>
<dbReference type="InterPro" id="IPR018247">
    <property type="entry name" value="EF_Hand_1_Ca_BS"/>
</dbReference>
<keyword evidence="9" id="KW-1185">Reference proteome</keyword>
<feature type="domain" description="LamG-like jellyroll fold" evidence="7">
    <location>
        <begin position="106"/>
        <end position="258"/>
    </location>
</feature>
<evidence type="ECO:0000313" key="8">
    <source>
        <dbReference type="EMBL" id="MFC7337796.1"/>
    </source>
</evidence>
<dbReference type="InterPro" id="IPR053180">
    <property type="entry name" value="Ca-binding_acidic-repeat"/>
</dbReference>
<evidence type="ECO:0000259" key="7">
    <source>
        <dbReference type="SMART" id="SM00560"/>
    </source>
</evidence>
<reference evidence="9" key="1">
    <citation type="journal article" date="2019" name="Int. J. Syst. Evol. Microbiol.">
        <title>The Global Catalogue of Microorganisms (GCM) 10K type strain sequencing project: providing services to taxonomists for standard genome sequencing and annotation.</title>
        <authorList>
            <consortium name="The Broad Institute Genomics Platform"/>
            <consortium name="The Broad Institute Genome Sequencing Center for Infectious Disease"/>
            <person name="Wu L."/>
            <person name="Ma J."/>
        </authorList>
    </citation>
    <scope>NUCLEOTIDE SEQUENCE [LARGE SCALE GENOMIC DNA]</scope>
    <source>
        <strain evidence="9">CGMCC 4.1467</strain>
    </source>
</reference>
<dbReference type="PROSITE" id="PS00018">
    <property type="entry name" value="EF_HAND_1"/>
    <property type="match status" value="1"/>
</dbReference>
<evidence type="ECO:0000313" key="9">
    <source>
        <dbReference type="Proteomes" id="UP001596472"/>
    </source>
</evidence>
<evidence type="ECO:0000256" key="2">
    <source>
        <dbReference type="ARBA" id="ARBA00022525"/>
    </source>
</evidence>